<proteinExistence type="predicted"/>
<name>A0A552ABH4_MICAE</name>
<gene>
    <name evidence="1" type="ORF">EWV63_18760</name>
</gene>
<evidence type="ECO:0000313" key="1">
    <source>
        <dbReference type="EMBL" id="TRT82837.1"/>
    </source>
</evidence>
<dbReference type="EMBL" id="SFBR01000172">
    <property type="protein sequence ID" value="TRT82837.1"/>
    <property type="molecule type" value="Genomic_DNA"/>
</dbReference>
<dbReference type="AlphaFoldDB" id="A0A552ABH4"/>
<comment type="caution">
    <text evidence="1">The sequence shown here is derived from an EMBL/GenBank/DDBJ whole genome shotgun (WGS) entry which is preliminary data.</text>
</comment>
<organism evidence="1 2">
    <name type="scientific">Microcystis aeruginosa Ma_OC_H_19870700_S124</name>
    <dbReference type="NCBI Taxonomy" id="2486262"/>
    <lineage>
        <taxon>Bacteria</taxon>
        <taxon>Bacillati</taxon>
        <taxon>Cyanobacteriota</taxon>
        <taxon>Cyanophyceae</taxon>
        <taxon>Oscillatoriophycideae</taxon>
        <taxon>Chroococcales</taxon>
        <taxon>Microcystaceae</taxon>
        <taxon>Microcystis</taxon>
    </lineage>
</organism>
<evidence type="ECO:0000313" key="2">
    <source>
        <dbReference type="Proteomes" id="UP000316280"/>
    </source>
</evidence>
<sequence>MSQKPPFPRPELDSAPITFDQYEAYTPEKLELWEGLNPPFASCLLHECLSSLGNLFCTTTY</sequence>
<accession>A0A552ABH4</accession>
<reference evidence="1 2" key="1">
    <citation type="submission" date="2019-01" db="EMBL/GenBank/DDBJ databases">
        <title>Coherence of Microcystis species and biogeography revealed through population genomics.</title>
        <authorList>
            <person name="Perez-Carrascal O.M."/>
            <person name="Terrat Y."/>
            <person name="Giani A."/>
            <person name="Fortin N."/>
            <person name="Tromas N."/>
            <person name="Shapiro B.J."/>
        </authorList>
    </citation>
    <scope>NUCLEOTIDE SEQUENCE [LARGE SCALE GENOMIC DNA]</scope>
    <source>
        <strain evidence="1">Ma_OC_H_19870700_S124</strain>
    </source>
</reference>
<dbReference type="Proteomes" id="UP000316280">
    <property type="component" value="Unassembled WGS sequence"/>
</dbReference>
<protein>
    <submittedName>
        <fullName evidence="1">Uncharacterized protein</fullName>
    </submittedName>
</protein>